<keyword evidence="2 4" id="KW-0808">Transferase</keyword>
<dbReference type="PROSITE" id="PS01230">
    <property type="entry name" value="TRMA_1"/>
    <property type="match status" value="1"/>
</dbReference>
<dbReference type="Gene3D" id="2.40.50.140">
    <property type="entry name" value="Nucleic acid-binding proteins"/>
    <property type="match status" value="1"/>
</dbReference>
<name>A0A4R7UDC8_9BACT</name>
<dbReference type="AlphaFoldDB" id="A0A4R7UDC8"/>
<organism evidence="7 8">
    <name type="scientific">Mycoplasmopsis mustelae</name>
    <dbReference type="NCBI Taxonomy" id="171289"/>
    <lineage>
        <taxon>Bacteria</taxon>
        <taxon>Bacillati</taxon>
        <taxon>Mycoplasmatota</taxon>
        <taxon>Mycoplasmoidales</taxon>
        <taxon>Metamycoplasmataceae</taxon>
        <taxon>Mycoplasmopsis</taxon>
    </lineage>
</organism>
<dbReference type="GO" id="GO:0070475">
    <property type="term" value="P:rRNA base methylation"/>
    <property type="evidence" value="ECO:0007669"/>
    <property type="project" value="TreeGrafter"/>
</dbReference>
<evidence type="ECO:0000259" key="6">
    <source>
        <dbReference type="PROSITE" id="PS50926"/>
    </source>
</evidence>
<dbReference type="NCBIfam" id="TIGR00479">
    <property type="entry name" value="rumA"/>
    <property type="match status" value="1"/>
</dbReference>
<feature type="binding site" evidence="4">
    <location>
        <position position="271"/>
    </location>
    <ligand>
        <name>S-adenosyl-L-methionine</name>
        <dbReference type="ChEBI" id="CHEBI:59789"/>
    </ligand>
</feature>
<keyword evidence="1 4" id="KW-0489">Methyltransferase</keyword>
<evidence type="ECO:0000313" key="7">
    <source>
        <dbReference type="EMBL" id="TDV23064.1"/>
    </source>
</evidence>
<feature type="active site" description="Nucleophile" evidence="4">
    <location>
        <position position="393"/>
    </location>
</feature>
<sequence>MNNKKIRVECSELSYEGFGVSRQHQKPIFVKNFFVGEVADVVIYKETTKYAFANVIRLIKRSPYRNSQQYKCTNSAPLINLEYSQQIKFKQNYLQNLITRNLNVAPELIHNFVAAENPLHYRNKIRVPLKIYAKKLVFGEYDNNSNNIILNTDLQIQNEPILNETLKTILKIINDYSIEKGKQKLLQSFSEITLRCNKSNEVSCLIKLHSGSNSRNFLHHELYNVYLEKIPSLIELYVSKNDIISNVFSKKNFKMQILSKKFSTSITSFFQINIEITTKIFQLIKQKVKKQNNKLFLDLFCGVGVISQLVARRNQSILGIDINRDAINSAKLNAKYNKFTNYKYITGDVFNVLDIYPVDTKDTFVIVDPPRFGLKEDIIKWLDNFSFFIYISCDARTLVRDIRLLAQQGFDVDFIQGFDMFPNTAHFETVAFLSKK</sequence>
<dbReference type="Proteomes" id="UP000295757">
    <property type="component" value="Unassembled WGS sequence"/>
</dbReference>
<comment type="caution">
    <text evidence="7">The sequence shown here is derived from an EMBL/GenBank/DDBJ whole genome shotgun (WGS) entry which is preliminary data.</text>
</comment>
<dbReference type="SUPFAM" id="SSF50249">
    <property type="entry name" value="Nucleic acid-binding proteins"/>
    <property type="match status" value="1"/>
</dbReference>
<dbReference type="CDD" id="cd02440">
    <property type="entry name" value="AdoMet_MTases"/>
    <property type="match status" value="1"/>
</dbReference>
<dbReference type="EMBL" id="SOCN01000004">
    <property type="protein sequence ID" value="TDV23064.1"/>
    <property type="molecule type" value="Genomic_DNA"/>
</dbReference>
<dbReference type="InterPro" id="IPR029063">
    <property type="entry name" value="SAM-dependent_MTases_sf"/>
</dbReference>
<accession>A0A4R7UDC8</accession>
<protein>
    <submittedName>
        <fullName evidence="7">23S rRNA (Uracil1939-C5)-methyltransferase</fullName>
    </submittedName>
</protein>
<keyword evidence="3 4" id="KW-0949">S-adenosyl-L-methionine</keyword>
<dbReference type="InterPro" id="IPR030390">
    <property type="entry name" value="MeTrfase_TrmA_AS"/>
</dbReference>
<evidence type="ECO:0000256" key="3">
    <source>
        <dbReference type="ARBA" id="ARBA00022691"/>
    </source>
</evidence>
<evidence type="ECO:0000313" key="8">
    <source>
        <dbReference type="Proteomes" id="UP000295757"/>
    </source>
</evidence>
<dbReference type="RefSeq" id="WP_134111232.1">
    <property type="nucleotide sequence ID" value="NZ_SOCN01000004.1"/>
</dbReference>
<keyword evidence="8" id="KW-1185">Reference proteome</keyword>
<evidence type="ECO:0000256" key="1">
    <source>
        <dbReference type="ARBA" id="ARBA00022603"/>
    </source>
</evidence>
<dbReference type="GO" id="GO:0070041">
    <property type="term" value="F:rRNA (uridine-C5-)-methyltransferase activity"/>
    <property type="evidence" value="ECO:0007669"/>
    <property type="project" value="TreeGrafter"/>
</dbReference>
<dbReference type="InterPro" id="IPR010280">
    <property type="entry name" value="U5_MeTrfase_fam"/>
</dbReference>
<comment type="similarity">
    <text evidence="4">Belongs to the class I-like SAM-binding methyltransferase superfamily. RNA M5U methyltransferase family.</text>
</comment>
<reference evidence="7 8" key="1">
    <citation type="submission" date="2019-03" db="EMBL/GenBank/DDBJ databases">
        <title>Genomic Encyclopedia of Archaeal and Bacterial Type Strains, Phase II (KMG-II): from individual species to whole genera.</title>
        <authorList>
            <person name="Goeker M."/>
        </authorList>
    </citation>
    <scope>NUCLEOTIDE SEQUENCE [LARGE SCALE GENOMIC DNA]</scope>
    <source>
        <strain evidence="7 8">ATCC 35214</strain>
    </source>
</reference>
<dbReference type="InterPro" id="IPR002792">
    <property type="entry name" value="TRAM_dom"/>
</dbReference>
<dbReference type="Gene3D" id="3.40.50.150">
    <property type="entry name" value="Vaccinia Virus protein VP39"/>
    <property type="match status" value="1"/>
</dbReference>
<proteinExistence type="inferred from homology"/>
<feature type="binding site" evidence="4">
    <location>
        <position position="300"/>
    </location>
    <ligand>
        <name>S-adenosyl-L-methionine</name>
        <dbReference type="ChEBI" id="CHEBI:59789"/>
    </ligand>
</feature>
<feature type="binding site" evidence="4">
    <location>
        <position position="368"/>
    </location>
    <ligand>
        <name>S-adenosyl-L-methionine</name>
        <dbReference type="ChEBI" id="CHEBI:59789"/>
    </ligand>
</feature>
<dbReference type="InterPro" id="IPR012340">
    <property type="entry name" value="NA-bd_OB-fold"/>
</dbReference>
<feature type="binding site" evidence="4">
    <location>
        <position position="321"/>
    </location>
    <ligand>
        <name>S-adenosyl-L-methionine</name>
        <dbReference type="ChEBI" id="CHEBI:59789"/>
    </ligand>
</feature>
<dbReference type="PANTHER" id="PTHR11061">
    <property type="entry name" value="RNA M5U METHYLTRANSFERASE"/>
    <property type="match status" value="1"/>
</dbReference>
<dbReference type="SUPFAM" id="SSF53335">
    <property type="entry name" value="S-adenosyl-L-methionine-dependent methyltransferases"/>
    <property type="match status" value="1"/>
</dbReference>
<dbReference type="Pfam" id="PF05958">
    <property type="entry name" value="tRNA_U5-meth_tr"/>
    <property type="match status" value="1"/>
</dbReference>
<dbReference type="PROSITE" id="PS51687">
    <property type="entry name" value="SAM_MT_RNA_M5U"/>
    <property type="match status" value="1"/>
</dbReference>
<dbReference type="PROSITE" id="PS50926">
    <property type="entry name" value="TRAM"/>
    <property type="match status" value="1"/>
</dbReference>
<evidence type="ECO:0000256" key="2">
    <source>
        <dbReference type="ARBA" id="ARBA00022679"/>
    </source>
</evidence>
<evidence type="ECO:0000256" key="5">
    <source>
        <dbReference type="PROSITE-ProRule" id="PRU10015"/>
    </source>
</evidence>
<evidence type="ECO:0000256" key="4">
    <source>
        <dbReference type="PROSITE-ProRule" id="PRU01024"/>
    </source>
</evidence>
<dbReference type="OrthoDB" id="9804590at2"/>
<dbReference type="Gene3D" id="2.40.50.1070">
    <property type="match status" value="1"/>
</dbReference>
<feature type="domain" description="TRAM" evidence="6">
    <location>
        <begin position="1"/>
        <end position="57"/>
    </location>
</feature>
<feature type="active site" evidence="5">
    <location>
        <position position="393"/>
    </location>
</feature>
<dbReference type="PANTHER" id="PTHR11061:SF30">
    <property type="entry name" value="TRNA (URACIL(54)-C(5))-METHYLTRANSFERASE"/>
    <property type="match status" value="1"/>
</dbReference>
<gene>
    <name evidence="7" type="ORF">BCF59_0687</name>
</gene>